<keyword evidence="1" id="KW-0812">Transmembrane</keyword>
<accession>A0ABV2KXL6</accession>
<keyword evidence="3" id="KW-1185">Reference proteome</keyword>
<evidence type="ECO:0000256" key="1">
    <source>
        <dbReference type="SAM" id="Phobius"/>
    </source>
</evidence>
<dbReference type="RefSeq" id="WP_354221185.1">
    <property type="nucleotide sequence ID" value="NZ_JBEPMX010000012.1"/>
</dbReference>
<dbReference type="InterPro" id="IPR011737">
    <property type="entry name" value="CHP02206_TP0381"/>
</dbReference>
<evidence type="ECO:0000313" key="2">
    <source>
        <dbReference type="EMBL" id="MET3684129.1"/>
    </source>
</evidence>
<keyword evidence="1" id="KW-0472">Membrane</keyword>
<name>A0ABV2KXL6_9BACI</name>
<dbReference type="Pfam" id="PF14808">
    <property type="entry name" value="TMEM164"/>
    <property type="match status" value="1"/>
</dbReference>
<protein>
    <submittedName>
        <fullName evidence="2">Integral membrane protein (TIGR02206 family)</fullName>
    </submittedName>
</protein>
<sequence>MWGLVTMDQRQYPFELFGVPHVMALLFCCVLIVLLYTKRQSIRQHNRRIWRYSLAVILLVSELSFHAWYIAYGSWDMTVNLPLQLSSISVYLAIIMLVTKQKNLFEITFLIGMTGGVIAMLTPELYYGFPHFRFVQFFVVHSGLVIACVYMFIIEQCSLKGLSVLKAFGTVNAIAIVVYGVNRVIGANYMFLNEKPSQLTVIDFLGPYPWYILSLEVLALGLFGLIYVLATKLKMSSL</sequence>
<keyword evidence="1" id="KW-1133">Transmembrane helix</keyword>
<reference evidence="2 3" key="1">
    <citation type="submission" date="2024-06" db="EMBL/GenBank/DDBJ databases">
        <title>Genomic Encyclopedia of Type Strains, Phase IV (KMG-IV): sequencing the most valuable type-strain genomes for metagenomic binning, comparative biology and taxonomic classification.</title>
        <authorList>
            <person name="Goeker M."/>
        </authorList>
    </citation>
    <scope>NUCLEOTIDE SEQUENCE [LARGE SCALE GENOMIC DNA]</scope>
    <source>
        <strain evidence="2 3">DSM 23520</strain>
    </source>
</reference>
<feature type="transmembrane region" description="Helical" evidence="1">
    <location>
        <begin position="104"/>
        <end position="122"/>
    </location>
</feature>
<organism evidence="2 3">
    <name type="scientific">Alkalibacillus flavidus</name>
    <dbReference type="NCBI Taxonomy" id="546021"/>
    <lineage>
        <taxon>Bacteria</taxon>
        <taxon>Bacillati</taxon>
        <taxon>Bacillota</taxon>
        <taxon>Bacilli</taxon>
        <taxon>Bacillales</taxon>
        <taxon>Bacillaceae</taxon>
        <taxon>Alkalibacillus</taxon>
    </lineage>
</organism>
<feature type="transmembrane region" description="Helical" evidence="1">
    <location>
        <begin position="49"/>
        <end position="71"/>
    </location>
</feature>
<feature type="transmembrane region" description="Helical" evidence="1">
    <location>
        <begin position="210"/>
        <end position="230"/>
    </location>
</feature>
<dbReference type="EMBL" id="JBEPMX010000012">
    <property type="protein sequence ID" value="MET3684129.1"/>
    <property type="molecule type" value="Genomic_DNA"/>
</dbReference>
<feature type="transmembrane region" description="Helical" evidence="1">
    <location>
        <begin position="165"/>
        <end position="190"/>
    </location>
</feature>
<evidence type="ECO:0000313" key="3">
    <source>
        <dbReference type="Proteomes" id="UP001549167"/>
    </source>
</evidence>
<feature type="transmembrane region" description="Helical" evidence="1">
    <location>
        <begin position="134"/>
        <end position="153"/>
    </location>
</feature>
<comment type="caution">
    <text evidence="2">The sequence shown here is derived from an EMBL/GenBank/DDBJ whole genome shotgun (WGS) entry which is preliminary data.</text>
</comment>
<feature type="transmembrane region" description="Helical" evidence="1">
    <location>
        <begin position="16"/>
        <end position="37"/>
    </location>
</feature>
<gene>
    <name evidence="2" type="ORF">ABID56_002255</name>
</gene>
<proteinExistence type="predicted"/>
<dbReference type="Proteomes" id="UP001549167">
    <property type="component" value="Unassembled WGS sequence"/>
</dbReference>
<dbReference type="NCBIfam" id="TIGR02206">
    <property type="entry name" value="intg_mem_TP0381"/>
    <property type="match status" value="1"/>
</dbReference>
<feature type="transmembrane region" description="Helical" evidence="1">
    <location>
        <begin position="77"/>
        <end position="97"/>
    </location>
</feature>